<protein>
    <recommendedName>
        <fullName evidence="2">Gamma tubulin complex component protein N-terminal domain-containing protein</fullName>
    </recommendedName>
</protein>
<reference evidence="3" key="1">
    <citation type="journal article" date="2019" name="bioRxiv">
        <title>The Genome of the Zebra Mussel, Dreissena polymorpha: A Resource for Invasive Species Research.</title>
        <authorList>
            <person name="McCartney M.A."/>
            <person name="Auch B."/>
            <person name="Kono T."/>
            <person name="Mallez S."/>
            <person name="Zhang Y."/>
            <person name="Obille A."/>
            <person name="Becker A."/>
            <person name="Abrahante J.E."/>
            <person name="Garbe J."/>
            <person name="Badalamenti J.P."/>
            <person name="Herman A."/>
            <person name="Mangelson H."/>
            <person name="Liachko I."/>
            <person name="Sullivan S."/>
            <person name="Sone E.D."/>
            <person name="Koren S."/>
            <person name="Silverstein K.A.T."/>
            <person name="Beckman K.B."/>
            <person name="Gohl D.M."/>
        </authorList>
    </citation>
    <scope>NUCLEOTIDE SEQUENCE</scope>
    <source>
        <strain evidence="3">Duluth1</strain>
        <tissue evidence="3">Whole animal</tissue>
    </source>
</reference>
<dbReference type="Pfam" id="PF17681">
    <property type="entry name" value="GCP_N_terminal"/>
    <property type="match status" value="1"/>
</dbReference>
<evidence type="ECO:0000256" key="1">
    <source>
        <dbReference type="ARBA" id="ARBA00022701"/>
    </source>
</evidence>
<gene>
    <name evidence="3" type="ORF">DPMN_187346</name>
</gene>
<keyword evidence="1" id="KW-0493">Microtubule</keyword>
<dbReference type="AlphaFoldDB" id="A0A9D4DQU6"/>
<evidence type="ECO:0000313" key="4">
    <source>
        <dbReference type="Proteomes" id="UP000828390"/>
    </source>
</evidence>
<reference evidence="3" key="2">
    <citation type="submission" date="2020-11" db="EMBL/GenBank/DDBJ databases">
        <authorList>
            <person name="McCartney M.A."/>
            <person name="Auch B."/>
            <person name="Kono T."/>
            <person name="Mallez S."/>
            <person name="Becker A."/>
            <person name="Gohl D.M."/>
            <person name="Silverstein K.A.T."/>
            <person name="Koren S."/>
            <person name="Bechman K.B."/>
            <person name="Herman A."/>
            <person name="Abrahante J.E."/>
            <person name="Garbe J."/>
        </authorList>
    </citation>
    <scope>NUCLEOTIDE SEQUENCE</scope>
    <source>
        <strain evidence="3">Duluth1</strain>
        <tissue evidence="3">Whole animal</tissue>
    </source>
</reference>
<sequence length="65" mass="7675">MFIFLVLISEKSAFEYGLVNHALSSAMRTLIKDYMVLIAQLEQQLRHVRIAWLVYRHKSHLKGFI</sequence>
<evidence type="ECO:0000313" key="3">
    <source>
        <dbReference type="EMBL" id="KAH3752720.1"/>
    </source>
</evidence>
<proteinExistence type="predicted"/>
<dbReference type="EMBL" id="JAIWYP010000010">
    <property type="protein sequence ID" value="KAH3752720.1"/>
    <property type="molecule type" value="Genomic_DNA"/>
</dbReference>
<dbReference type="GO" id="GO:0005874">
    <property type="term" value="C:microtubule"/>
    <property type="evidence" value="ECO:0007669"/>
    <property type="project" value="UniProtKB-KW"/>
</dbReference>
<comment type="caution">
    <text evidence="3">The sequence shown here is derived from an EMBL/GenBank/DDBJ whole genome shotgun (WGS) entry which is preliminary data.</text>
</comment>
<dbReference type="Proteomes" id="UP000828390">
    <property type="component" value="Unassembled WGS sequence"/>
</dbReference>
<feature type="domain" description="Gamma tubulin complex component protein N-terminal" evidence="2">
    <location>
        <begin position="8"/>
        <end position="48"/>
    </location>
</feature>
<accession>A0A9D4DQU6</accession>
<organism evidence="3 4">
    <name type="scientific">Dreissena polymorpha</name>
    <name type="common">Zebra mussel</name>
    <name type="synonym">Mytilus polymorpha</name>
    <dbReference type="NCBI Taxonomy" id="45954"/>
    <lineage>
        <taxon>Eukaryota</taxon>
        <taxon>Metazoa</taxon>
        <taxon>Spiralia</taxon>
        <taxon>Lophotrochozoa</taxon>
        <taxon>Mollusca</taxon>
        <taxon>Bivalvia</taxon>
        <taxon>Autobranchia</taxon>
        <taxon>Heteroconchia</taxon>
        <taxon>Euheterodonta</taxon>
        <taxon>Imparidentia</taxon>
        <taxon>Neoheterodontei</taxon>
        <taxon>Myida</taxon>
        <taxon>Dreissenoidea</taxon>
        <taxon>Dreissenidae</taxon>
        <taxon>Dreissena</taxon>
    </lineage>
</organism>
<name>A0A9D4DQU6_DREPO</name>
<dbReference type="InterPro" id="IPR041470">
    <property type="entry name" value="GCP_N"/>
</dbReference>
<evidence type="ECO:0000259" key="2">
    <source>
        <dbReference type="Pfam" id="PF17681"/>
    </source>
</evidence>
<keyword evidence="4" id="KW-1185">Reference proteome</keyword>